<evidence type="ECO:0000256" key="8">
    <source>
        <dbReference type="SAM" id="MobiDB-lite"/>
    </source>
</evidence>
<keyword evidence="6" id="KW-0539">Nucleus</keyword>
<feature type="compositionally biased region" description="Basic and acidic residues" evidence="8">
    <location>
        <begin position="788"/>
        <end position="801"/>
    </location>
</feature>
<feature type="region of interest" description="Disordered" evidence="8">
    <location>
        <begin position="379"/>
        <end position="562"/>
    </location>
</feature>
<dbReference type="SMART" id="SM00240">
    <property type="entry name" value="FHA"/>
    <property type="match status" value="1"/>
</dbReference>
<proteinExistence type="inferred from homology"/>
<dbReference type="InterPro" id="IPR008984">
    <property type="entry name" value="SMAD_FHA_dom_sf"/>
</dbReference>
<keyword evidence="11" id="KW-1185">Reference proteome</keyword>
<dbReference type="AlphaFoldDB" id="A0A6A6GFW7"/>
<dbReference type="OrthoDB" id="552194at2759"/>
<keyword evidence="5" id="KW-0234">DNA repair</keyword>
<evidence type="ECO:0000256" key="3">
    <source>
        <dbReference type="ARBA" id="ARBA00022454"/>
    </source>
</evidence>
<dbReference type="Gene3D" id="2.60.200.20">
    <property type="match status" value="1"/>
</dbReference>
<dbReference type="Proteomes" id="UP000799538">
    <property type="component" value="Unassembled WGS sequence"/>
</dbReference>
<dbReference type="GO" id="GO:0007095">
    <property type="term" value="P:mitotic G2 DNA damage checkpoint signaling"/>
    <property type="evidence" value="ECO:0007669"/>
    <property type="project" value="InterPro"/>
</dbReference>
<evidence type="ECO:0000256" key="2">
    <source>
        <dbReference type="ARBA" id="ARBA00004286"/>
    </source>
</evidence>
<dbReference type="Gene3D" id="3.40.50.10190">
    <property type="entry name" value="BRCT domain"/>
    <property type="match status" value="1"/>
</dbReference>
<evidence type="ECO:0000313" key="10">
    <source>
        <dbReference type="EMBL" id="KAF2224616.1"/>
    </source>
</evidence>
<feature type="compositionally biased region" description="Basic and acidic residues" evidence="8">
    <location>
        <begin position="712"/>
        <end position="764"/>
    </location>
</feature>
<evidence type="ECO:0000256" key="6">
    <source>
        <dbReference type="ARBA" id="ARBA00023242"/>
    </source>
</evidence>
<evidence type="ECO:0000256" key="4">
    <source>
        <dbReference type="ARBA" id="ARBA00022763"/>
    </source>
</evidence>
<evidence type="ECO:0000256" key="7">
    <source>
        <dbReference type="ARBA" id="ARBA00044757"/>
    </source>
</evidence>
<protein>
    <recommendedName>
        <fullName evidence="9">FHA domain-containing protein</fullName>
    </recommendedName>
</protein>
<dbReference type="GO" id="GO:0003684">
    <property type="term" value="F:damaged DNA binding"/>
    <property type="evidence" value="ECO:0007669"/>
    <property type="project" value="TreeGrafter"/>
</dbReference>
<keyword evidence="3" id="KW-0158">Chromosome</keyword>
<evidence type="ECO:0000259" key="9">
    <source>
        <dbReference type="PROSITE" id="PS50006"/>
    </source>
</evidence>
<evidence type="ECO:0000313" key="11">
    <source>
        <dbReference type="Proteomes" id="UP000799538"/>
    </source>
</evidence>
<evidence type="ECO:0000256" key="1">
    <source>
        <dbReference type="ARBA" id="ARBA00004123"/>
    </source>
</evidence>
<dbReference type="PANTHER" id="PTHR12162">
    <property type="entry name" value="NIBRIN-RELATED"/>
    <property type="match status" value="1"/>
</dbReference>
<evidence type="ECO:0000256" key="5">
    <source>
        <dbReference type="ARBA" id="ARBA00023204"/>
    </source>
</evidence>
<name>A0A6A6GFW7_9PEZI</name>
<dbReference type="SUPFAM" id="SSF49879">
    <property type="entry name" value="SMAD/FHA domain"/>
    <property type="match status" value="1"/>
</dbReference>
<feature type="region of interest" description="Disordered" evidence="8">
    <location>
        <begin position="651"/>
        <end position="827"/>
    </location>
</feature>
<feature type="compositionally biased region" description="Low complexity" evidence="8">
    <location>
        <begin position="449"/>
        <end position="462"/>
    </location>
</feature>
<dbReference type="Pfam" id="PF00498">
    <property type="entry name" value="FHA"/>
    <property type="match status" value="1"/>
</dbReference>
<reference evidence="11" key="1">
    <citation type="journal article" date="2020" name="Stud. Mycol.">
        <title>101 Dothideomycetes genomes: A test case for predicting lifestyles and emergence of pathogens.</title>
        <authorList>
            <person name="Haridas S."/>
            <person name="Albert R."/>
            <person name="Binder M."/>
            <person name="Bloem J."/>
            <person name="LaButti K."/>
            <person name="Salamov A."/>
            <person name="Andreopoulos B."/>
            <person name="Baker S."/>
            <person name="Barry K."/>
            <person name="Bills G."/>
            <person name="Bluhm B."/>
            <person name="Cannon C."/>
            <person name="Castanera R."/>
            <person name="Culley D."/>
            <person name="Daum C."/>
            <person name="Ezra D."/>
            <person name="Gonzalez J."/>
            <person name="Henrissat B."/>
            <person name="Kuo A."/>
            <person name="Liang C."/>
            <person name="Lipzen A."/>
            <person name="Lutzoni F."/>
            <person name="Magnuson J."/>
            <person name="Mondo S."/>
            <person name="Nolan M."/>
            <person name="Ohm R."/>
            <person name="Pangilinan J."/>
            <person name="Park H.-J."/>
            <person name="Ramirez L."/>
            <person name="Alfaro M."/>
            <person name="Sun H."/>
            <person name="Tritt A."/>
            <person name="Yoshinaga Y."/>
            <person name="Zwiers L.-H."/>
            <person name="Turgeon B."/>
            <person name="Goodwin S."/>
            <person name="Spatafora J."/>
            <person name="Crous P."/>
            <person name="Grigoriev I."/>
        </authorList>
    </citation>
    <scope>NUCLEOTIDE SEQUENCE [LARGE SCALE GENOMIC DNA]</scope>
    <source>
        <strain evidence="11">CECT 20119</strain>
    </source>
</reference>
<dbReference type="EMBL" id="ML992505">
    <property type="protein sequence ID" value="KAF2224616.1"/>
    <property type="molecule type" value="Genomic_DNA"/>
</dbReference>
<feature type="domain" description="FHA" evidence="9">
    <location>
        <begin position="24"/>
        <end position="90"/>
    </location>
</feature>
<dbReference type="InterPro" id="IPR032429">
    <property type="entry name" value="Nibrin_BRCT2"/>
</dbReference>
<gene>
    <name evidence="10" type="ORF">BDZ85DRAFT_261271</name>
</gene>
<dbReference type="GO" id="GO:0000724">
    <property type="term" value="P:double-strand break repair via homologous recombination"/>
    <property type="evidence" value="ECO:0007669"/>
    <property type="project" value="TreeGrafter"/>
</dbReference>
<dbReference type="GO" id="GO:0030870">
    <property type="term" value="C:Mre11 complex"/>
    <property type="evidence" value="ECO:0007669"/>
    <property type="project" value="InterPro"/>
</dbReference>
<keyword evidence="4" id="KW-0227">DNA damage</keyword>
<dbReference type="InterPro" id="IPR000253">
    <property type="entry name" value="FHA_dom"/>
</dbReference>
<comment type="similarity">
    <text evidence="7">Belongs to the Nibrin family.</text>
</comment>
<accession>A0A6A6GFW7</accession>
<comment type="subcellular location">
    <subcellularLocation>
        <location evidence="2">Chromosome</location>
    </subcellularLocation>
    <subcellularLocation>
        <location evidence="1">Nucleus</location>
    </subcellularLocation>
</comment>
<dbReference type="InterPro" id="IPR040227">
    <property type="entry name" value="Nibrin-rel"/>
</dbReference>
<organism evidence="10 11">
    <name type="scientific">Elsinoe ampelina</name>
    <dbReference type="NCBI Taxonomy" id="302913"/>
    <lineage>
        <taxon>Eukaryota</taxon>
        <taxon>Fungi</taxon>
        <taxon>Dikarya</taxon>
        <taxon>Ascomycota</taxon>
        <taxon>Pezizomycotina</taxon>
        <taxon>Dothideomycetes</taxon>
        <taxon>Dothideomycetidae</taxon>
        <taxon>Myriangiales</taxon>
        <taxon>Elsinoaceae</taxon>
        <taxon>Elsinoe</taxon>
    </lineage>
</organism>
<dbReference type="Pfam" id="PF16508">
    <property type="entry name" value="NIBRIN_BRCT_II"/>
    <property type="match status" value="1"/>
</dbReference>
<dbReference type="PANTHER" id="PTHR12162:SF0">
    <property type="entry name" value="NIBRIN"/>
    <property type="match status" value="1"/>
</dbReference>
<sequence length="827" mass="92516">MWFLSCDGDHLQGKSVWLRPGSKHLFGRTHPGPGPDQFHAITHKSVSRRHFELHVAAVEPGASAKIHKRSTITIKDLGSKTGTHIDNEKIKGDNLEQSFSTGDHVLRLGNYQVPFRVKWHPMVFSFSNIPKRARQSGDPLAEHRAKVEELDVKCVTEYVANQTSHVITNKRNTAMALQALVNGRAIVTEDYLEAIQKASERTTGEDDVVSSSLERDFDLNWPKELDYLPGPAQEPHPRPEHDEIFLPKQPRSEMFSKYVFVFMTEGQYQTFLPVITGGGGKALLREVAGPDDNPDFDDFLDFVKGCAGKKGDAAFRLSQHPAEKGGVVVVRPGDIEKTAGAHFIRRLDLSLDQRSVVQNEFLEAILLMDPKVLRRQLESDPAGVDEPEDPDTERSNTVAPSGAEDRQASPPKSSAPARKRRNFTRQKITTFDDFDPSQIQRGSPPPAAQGSLSPTSQSQQSSAEHVAPSQATQGRKRPANTPLRPVETTGQVLDSIFTGAAAAKKRRLDTATNGTKRDASEALGSDDDTSRAGVGKNKKRKSAEEEDVMAQVKAQREQEDRKRLAEEEAAALAMEGVDYQKVREGLVIEDMPVRQASAAPEDRWKDEWNGRANWKRFKKRKAGENHDEDGPSQRRVIVGLEVFSKDSLEMDWGVNRGSRYSQGNTNRGDREEEDTDTPAGIRRRRRGILAEPSPAPTNDGDDGNDTIEDADLLSRIERSRIDDEREDAAREMDVLDMGNVRDPEMRRRQEEAKRRDKEKKRERLSQLTSHGSGGGQAGERQGLLSGLREMDKGREKEVSKEKGRKRPREQVEEDDGEGRGFRRRRRG</sequence>
<dbReference type="GO" id="GO:0005694">
    <property type="term" value="C:chromosome"/>
    <property type="evidence" value="ECO:0007669"/>
    <property type="project" value="UniProtKB-SubCell"/>
</dbReference>
<dbReference type="PROSITE" id="PS50006">
    <property type="entry name" value="FHA_DOMAIN"/>
    <property type="match status" value="1"/>
</dbReference>
<dbReference type="InterPro" id="IPR036420">
    <property type="entry name" value="BRCT_dom_sf"/>
</dbReference>
<feature type="compositionally biased region" description="Acidic residues" evidence="8">
    <location>
        <begin position="699"/>
        <end position="711"/>
    </location>
</feature>